<dbReference type="OrthoDB" id="9448935at2759"/>
<dbReference type="InterPro" id="IPR009003">
    <property type="entry name" value="Peptidase_S1_PA"/>
</dbReference>
<dbReference type="AlphaFoldDB" id="A0A7M7HDE8"/>
<evidence type="ECO:0000313" key="8">
    <source>
        <dbReference type="Proteomes" id="UP000002358"/>
    </source>
</evidence>
<dbReference type="FunCoup" id="A0A7M7HDE8">
    <property type="interactions" value="38"/>
</dbReference>
<sequence length="295" mass="31622">MAAPKEMALILASMLMLTLAAVAAEYNNLADVSCGQSESNVRQARIVGGQDAIPREFPWLVSITRKGAHFCGGTILNSKFVLTAAHCFCSRNGMMPVSQLRVTLGEHDLQAAESPVSVTIAVRSMIVHPVYECGKWNSDIALLEMSEPIEWSESVMPACLPPETGRSGYSAFSGKSAVTAGWGWLGDDKAIYSKANVLQKVAVNVIEDQVCSEWYASQGKAFRVKYGQMCAGHETGGRDSCAADSGGPLMFAGGNQKTMVIGIVSTGIGCAKFRLPGIYTRVSEFVPWIVANTRK</sequence>
<protein>
    <recommendedName>
        <fullName evidence="6">Peptidase S1 domain-containing protein</fullName>
    </recommendedName>
</protein>
<accession>A0A7M7HDE8</accession>
<dbReference type="GO" id="GO:0004252">
    <property type="term" value="F:serine-type endopeptidase activity"/>
    <property type="evidence" value="ECO:0007669"/>
    <property type="project" value="InterPro"/>
</dbReference>
<dbReference type="GeneID" id="100119209"/>
<dbReference type="KEGG" id="nvi:100119209"/>
<dbReference type="RefSeq" id="XP_008210504.2">
    <property type="nucleotide sequence ID" value="XM_008212282.3"/>
</dbReference>
<organism evidence="7 8">
    <name type="scientific">Nasonia vitripennis</name>
    <name type="common">Parasitic wasp</name>
    <dbReference type="NCBI Taxonomy" id="7425"/>
    <lineage>
        <taxon>Eukaryota</taxon>
        <taxon>Metazoa</taxon>
        <taxon>Ecdysozoa</taxon>
        <taxon>Arthropoda</taxon>
        <taxon>Hexapoda</taxon>
        <taxon>Insecta</taxon>
        <taxon>Pterygota</taxon>
        <taxon>Neoptera</taxon>
        <taxon>Endopterygota</taxon>
        <taxon>Hymenoptera</taxon>
        <taxon>Apocrita</taxon>
        <taxon>Proctotrupomorpha</taxon>
        <taxon>Chalcidoidea</taxon>
        <taxon>Pteromalidae</taxon>
        <taxon>Pteromalinae</taxon>
        <taxon>Nasonia</taxon>
    </lineage>
</organism>
<dbReference type="InParanoid" id="A0A7M7HDE8"/>
<keyword evidence="4" id="KW-1015">Disulfide bond</keyword>
<evidence type="ECO:0000313" key="7">
    <source>
        <dbReference type="EnsemblMetazoa" id="XP_008210504"/>
    </source>
</evidence>
<dbReference type="PROSITE" id="PS50240">
    <property type="entry name" value="TRYPSIN_DOM"/>
    <property type="match status" value="1"/>
</dbReference>
<dbReference type="FunFam" id="2.40.10.10:FF:000006">
    <property type="entry name" value="Serine proteinase stubble"/>
    <property type="match status" value="1"/>
</dbReference>
<dbReference type="PROSITE" id="PS00134">
    <property type="entry name" value="TRYPSIN_HIS"/>
    <property type="match status" value="1"/>
</dbReference>
<reference evidence="7" key="1">
    <citation type="submission" date="2021-01" db="UniProtKB">
        <authorList>
            <consortium name="EnsemblMetazoa"/>
        </authorList>
    </citation>
    <scope>IDENTIFICATION</scope>
</reference>
<feature type="chain" id="PRO_5029758856" description="Peptidase S1 domain-containing protein" evidence="5">
    <location>
        <begin position="25"/>
        <end position="295"/>
    </location>
</feature>
<feature type="signal peptide" evidence="5">
    <location>
        <begin position="1"/>
        <end position="24"/>
    </location>
</feature>
<dbReference type="InterPro" id="IPR043504">
    <property type="entry name" value="Peptidase_S1_PA_chymotrypsin"/>
</dbReference>
<keyword evidence="8" id="KW-1185">Reference proteome</keyword>
<dbReference type="PANTHER" id="PTHR24252">
    <property type="entry name" value="ACROSIN-RELATED"/>
    <property type="match status" value="1"/>
</dbReference>
<dbReference type="Proteomes" id="UP000002358">
    <property type="component" value="Chromosome 3"/>
</dbReference>
<dbReference type="CDD" id="cd00190">
    <property type="entry name" value="Tryp_SPc"/>
    <property type="match status" value="1"/>
</dbReference>
<dbReference type="GO" id="GO:0006508">
    <property type="term" value="P:proteolysis"/>
    <property type="evidence" value="ECO:0007669"/>
    <property type="project" value="UniProtKB-KW"/>
</dbReference>
<dbReference type="PANTHER" id="PTHR24252:SF7">
    <property type="entry name" value="HYALIN"/>
    <property type="match status" value="1"/>
</dbReference>
<evidence type="ECO:0000256" key="2">
    <source>
        <dbReference type="ARBA" id="ARBA00022801"/>
    </source>
</evidence>
<dbReference type="EnsemblMetazoa" id="XM_008212282">
    <property type="protein sequence ID" value="XP_008210504"/>
    <property type="gene ID" value="LOC100119209"/>
</dbReference>
<dbReference type="SMR" id="A0A7M7HDE8"/>
<dbReference type="Gene3D" id="2.40.10.10">
    <property type="entry name" value="Trypsin-like serine proteases"/>
    <property type="match status" value="1"/>
</dbReference>
<proteinExistence type="predicted"/>
<evidence type="ECO:0000259" key="6">
    <source>
        <dbReference type="PROSITE" id="PS50240"/>
    </source>
</evidence>
<name>A0A7M7HDE8_NASVI</name>
<dbReference type="InterPro" id="IPR001314">
    <property type="entry name" value="Peptidase_S1A"/>
</dbReference>
<keyword evidence="5" id="KW-0732">Signal</keyword>
<feature type="domain" description="Peptidase S1" evidence="6">
    <location>
        <begin position="46"/>
        <end position="294"/>
    </location>
</feature>
<dbReference type="SMART" id="SM00020">
    <property type="entry name" value="Tryp_SPc"/>
    <property type="match status" value="1"/>
</dbReference>
<dbReference type="InterPro" id="IPR001254">
    <property type="entry name" value="Trypsin_dom"/>
</dbReference>
<evidence type="ECO:0000256" key="4">
    <source>
        <dbReference type="ARBA" id="ARBA00023157"/>
    </source>
</evidence>
<dbReference type="InterPro" id="IPR018114">
    <property type="entry name" value="TRYPSIN_HIS"/>
</dbReference>
<evidence type="ECO:0000256" key="3">
    <source>
        <dbReference type="ARBA" id="ARBA00022825"/>
    </source>
</evidence>
<keyword evidence="1" id="KW-0645">Protease</keyword>
<evidence type="ECO:0000256" key="5">
    <source>
        <dbReference type="SAM" id="SignalP"/>
    </source>
</evidence>
<dbReference type="Pfam" id="PF00089">
    <property type="entry name" value="Trypsin"/>
    <property type="match status" value="1"/>
</dbReference>
<evidence type="ECO:0000256" key="1">
    <source>
        <dbReference type="ARBA" id="ARBA00022670"/>
    </source>
</evidence>
<keyword evidence="3" id="KW-0720">Serine protease</keyword>
<keyword evidence="2" id="KW-0378">Hydrolase</keyword>
<dbReference type="SUPFAM" id="SSF50494">
    <property type="entry name" value="Trypsin-like serine proteases"/>
    <property type="match status" value="1"/>
</dbReference>
<dbReference type="PRINTS" id="PR00722">
    <property type="entry name" value="CHYMOTRYPSIN"/>
</dbReference>